<keyword evidence="2" id="KW-1185">Reference proteome</keyword>
<name>A0A097QXG8_HAFAL</name>
<dbReference type="Proteomes" id="UP000029986">
    <property type="component" value="Chromosome"/>
</dbReference>
<dbReference type="AlphaFoldDB" id="A0A097QXG8"/>
<dbReference type="RefSeq" id="WP_025802843.1">
    <property type="nucleotide sequence ID" value="NZ_CP009706.1"/>
</dbReference>
<protein>
    <submittedName>
        <fullName evidence="1">Uncharacterized protein</fullName>
    </submittedName>
</protein>
<accession>A0A097QXG8</accession>
<dbReference type="HOGENOM" id="CLU_1179843_0_0_6"/>
<organism evidence="1 2">
    <name type="scientific">Hafnia alvei FB1</name>
    <dbReference type="NCBI Taxonomy" id="1453496"/>
    <lineage>
        <taxon>Bacteria</taxon>
        <taxon>Pseudomonadati</taxon>
        <taxon>Pseudomonadota</taxon>
        <taxon>Gammaproteobacteria</taxon>
        <taxon>Enterobacterales</taxon>
        <taxon>Hafniaceae</taxon>
        <taxon>Hafnia</taxon>
    </lineage>
</organism>
<dbReference type="PATRIC" id="fig|1453496.5.peg.222"/>
<dbReference type="KEGG" id="hav:AT03_01085"/>
<dbReference type="Pfam" id="PF03237">
    <property type="entry name" value="Terminase_6N"/>
    <property type="match status" value="1"/>
</dbReference>
<proteinExistence type="predicted"/>
<dbReference type="EMBL" id="CP009706">
    <property type="protein sequence ID" value="AIU71132.1"/>
    <property type="molecule type" value="Genomic_DNA"/>
</dbReference>
<sequence>MKTYTFTAGQIEGLAELLESESFDYQKTWLRVGQLNVDRTVTKARQVGATQTFAYEGLLDALTTGRNQIYYAPTRGNALCSRQYIRHIAARLGIGITGEKTNLQLSNGATITFLGEESVFVNYAGNVYLDEFGWFKKPRQALKIANSIAMHTKHRKTAYTSPSFSHEAYRLMRGDFGRVRTAKPALYLGDSAFCSDGVWRQSVTLAQAIEQGHNLTDIEQIMCWFSPAEFKYLFECDWSQAVNANEVSV</sequence>
<dbReference type="Gene3D" id="3.40.50.300">
    <property type="entry name" value="P-loop containing nucleotide triphosphate hydrolases"/>
    <property type="match status" value="1"/>
</dbReference>
<evidence type="ECO:0000313" key="1">
    <source>
        <dbReference type="EMBL" id="AIU71132.1"/>
    </source>
</evidence>
<dbReference type="OrthoDB" id="6631737at2"/>
<reference evidence="1 2" key="1">
    <citation type="journal article" date="2014" name="Gut Pathog.">
        <title>Gene clusters of Hafnia alvei strain FB1 important in survival and pathogenesis: a draft genome perspective.</title>
        <authorList>
            <person name="Tan J.Y."/>
            <person name="Yin W.F."/>
            <person name="Chan K.G."/>
        </authorList>
    </citation>
    <scope>NUCLEOTIDE SEQUENCE [LARGE SCALE GENOMIC DNA]</scope>
    <source>
        <strain evidence="1 2">FB1</strain>
    </source>
</reference>
<evidence type="ECO:0000313" key="2">
    <source>
        <dbReference type="Proteomes" id="UP000029986"/>
    </source>
</evidence>
<gene>
    <name evidence="1" type="ORF">AT03_01085</name>
</gene>
<dbReference type="InterPro" id="IPR027417">
    <property type="entry name" value="P-loop_NTPase"/>
</dbReference>
<dbReference type="eggNOG" id="COG4373">
    <property type="taxonomic scope" value="Bacteria"/>
</dbReference>